<keyword evidence="1" id="KW-1133">Transmembrane helix</keyword>
<sequence>MTPPPGGLDDTVIRAGTGALSRPPVDARLRHIPTLDTTGMILSGLAYLLAATRLARLLGVGGTLVITVGGLMLTIGTGIALSGPPCPSSIRVGALRDRARGRMGGGEHRLTRARMVGHHHRRHSQPFPA</sequence>
<keyword evidence="3" id="KW-1185">Reference proteome</keyword>
<organism evidence="2 3">
    <name type="scientific">Streptomyces roseolilacinus</name>
    <dbReference type="NCBI Taxonomy" id="66904"/>
    <lineage>
        <taxon>Bacteria</taxon>
        <taxon>Bacillati</taxon>
        <taxon>Actinomycetota</taxon>
        <taxon>Actinomycetes</taxon>
        <taxon>Kitasatosporales</taxon>
        <taxon>Streptomycetaceae</taxon>
        <taxon>Streptomyces</taxon>
    </lineage>
</organism>
<name>A0A918EMJ4_9ACTN</name>
<feature type="transmembrane region" description="Helical" evidence="1">
    <location>
        <begin position="32"/>
        <end position="50"/>
    </location>
</feature>
<evidence type="ECO:0000256" key="1">
    <source>
        <dbReference type="SAM" id="Phobius"/>
    </source>
</evidence>
<feature type="transmembrane region" description="Helical" evidence="1">
    <location>
        <begin position="57"/>
        <end position="81"/>
    </location>
</feature>
<keyword evidence="1" id="KW-0812">Transmembrane</keyword>
<reference evidence="2" key="2">
    <citation type="submission" date="2020-09" db="EMBL/GenBank/DDBJ databases">
        <authorList>
            <person name="Sun Q."/>
            <person name="Ohkuma M."/>
        </authorList>
    </citation>
    <scope>NUCLEOTIDE SEQUENCE</scope>
    <source>
        <strain evidence="2">JCM 4335</strain>
    </source>
</reference>
<evidence type="ECO:0000313" key="2">
    <source>
        <dbReference type="EMBL" id="GGQ33426.1"/>
    </source>
</evidence>
<proteinExistence type="predicted"/>
<dbReference type="AlphaFoldDB" id="A0A918EMJ4"/>
<comment type="caution">
    <text evidence="2">The sequence shown here is derived from an EMBL/GenBank/DDBJ whole genome shotgun (WGS) entry which is preliminary data.</text>
</comment>
<accession>A0A918EMJ4</accession>
<keyword evidence="1" id="KW-0472">Membrane</keyword>
<dbReference type="Proteomes" id="UP000654123">
    <property type="component" value="Unassembled WGS sequence"/>
</dbReference>
<protein>
    <submittedName>
        <fullName evidence="2">Uncharacterized protein</fullName>
    </submittedName>
</protein>
<gene>
    <name evidence="2" type="ORF">GCM10010249_59930</name>
</gene>
<evidence type="ECO:0000313" key="3">
    <source>
        <dbReference type="Proteomes" id="UP000654123"/>
    </source>
</evidence>
<dbReference type="EMBL" id="BMSV01000021">
    <property type="protein sequence ID" value="GGQ33426.1"/>
    <property type="molecule type" value="Genomic_DNA"/>
</dbReference>
<reference evidence="2" key="1">
    <citation type="journal article" date="2014" name="Int. J. Syst. Evol. Microbiol.">
        <title>Complete genome sequence of Corynebacterium casei LMG S-19264T (=DSM 44701T), isolated from a smear-ripened cheese.</title>
        <authorList>
            <consortium name="US DOE Joint Genome Institute (JGI-PGF)"/>
            <person name="Walter F."/>
            <person name="Albersmeier A."/>
            <person name="Kalinowski J."/>
            <person name="Ruckert C."/>
        </authorList>
    </citation>
    <scope>NUCLEOTIDE SEQUENCE</scope>
    <source>
        <strain evidence="2">JCM 4335</strain>
    </source>
</reference>